<evidence type="ECO:0000256" key="1">
    <source>
        <dbReference type="ARBA" id="ARBA00022475"/>
    </source>
</evidence>
<dbReference type="EMBL" id="BAAACO010000001">
    <property type="protein sequence ID" value="GAA0856613.1"/>
    <property type="molecule type" value="Genomic_DNA"/>
</dbReference>
<keyword evidence="2 5" id="KW-0812">Transmembrane</keyword>
<comment type="caution">
    <text evidence="6">The sequence shown here is derived from an EMBL/GenBank/DDBJ whole genome shotgun (WGS) entry which is preliminary data.</text>
</comment>
<dbReference type="PANTHER" id="PTHR35529:SF1">
    <property type="entry name" value="MANGANESE EFFLUX PUMP MNTP-RELATED"/>
    <property type="match status" value="1"/>
</dbReference>
<feature type="transmembrane region" description="Helical" evidence="5">
    <location>
        <begin position="6"/>
        <end position="26"/>
    </location>
</feature>
<organism evidence="6 7">
    <name type="scientific">Clostridium nitritogenes</name>
    <dbReference type="NCBI Taxonomy" id="83340"/>
    <lineage>
        <taxon>Bacteria</taxon>
        <taxon>Bacillati</taxon>
        <taxon>Bacillota</taxon>
        <taxon>Clostridia</taxon>
        <taxon>Eubacteriales</taxon>
        <taxon>Clostridiaceae</taxon>
        <taxon>Clostridium</taxon>
    </lineage>
</organism>
<reference evidence="6 7" key="1">
    <citation type="journal article" date="2019" name="Int. J. Syst. Evol. Microbiol.">
        <title>The Global Catalogue of Microorganisms (GCM) 10K type strain sequencing project: providing services to taxonomists for standard genome sequencing and annotation.</title>
        <authorList>
            <consortium name="The Broad Institute Genomics Platform"/>
            <consortium name="The Broad Institute Genome Sequencing Center for Infectious Disease"/>
            <person name="Wu L."/>
            <person name="Ma J."/>
        </authorList>
    </citation>
    <scope>NUCLEOTIDE SEQUENCE [LARGE SCALE GENOMIC DNA]</scope>
    <source>
        <strain evidence="6 7">JCM 6485</strain>
    </source>
</reference>
<feature type="transmembrane region" description="Helical" evidence="5">
    <location>
        <begin position="99"/>
        <end position="119"/>
    </location>
</feature>
<evidence type="ECO:0000256" key="5">
    <source>
        <dbReference type="SAM" id="Phobius"/>
    </source>
</evidence>
<feature type="transmembrane region" description="Helical" evidence="5">
    <location>
        <begin position="38"/>
        <end position="60"/>
    </location>
</feature>
<dbReference type="RefSeq" id="WP_045726051.1">
    <property type="nucleotide sequence ID" value="NZ_BAAACO010000001.1"/>
</dbReference>
<dbReference type="Proteomes" id="UP001501764">
    <property type="component" value="Unassembled WGS sequence"/>
</dbReference>
<evidence type="ECO:0000256" key="3">
    <source>
        <dbReference type="ARBA" id="ARBA00022989"/>
    </source>
</evidence>
<dbReference type="InterPro" id="IPR003810">
    <property type="entry name" value="Mntp/YtaF"/>
</dbReference>
<feature type="transmembrane region" description="Helical" evidence="5">
    <location>
        <begin position="162"/>
        <end position="180"/>
    </location>
</feature>
<proteinExistence type="predicted"/>
<accession>A0ABN1LIU2</accession>
<dbReference type="Pfam" id="PF02659">
    <property type="entry name" value="Mntp"/>
    <property type="match status" value="1"/>
</dbReference>
<feature type="transmembrane region" description="Helical" evidence="5">
    <location>
        <begin position="66"/>
        <end position="87"/>
    </location>
</feature>
<keyword evidence="1" id="KW-1003">Cell membrane</keyword>
<dbReference type="GeneID" id="60853624"/>
<keyword evidence="7" id="KW-1185">Reference proteome</keyword>
<name>A0ABN1LIU2_9CLOT</name>
<sequence length="181" mass="20115">MSVISVILVGIALSMDALGVTLSIGVQRGVKRRAKYSYILSFGFFQFLLIFIGGILGGIVNRFVSIPTFVGGIVVFIVGAIMIYDAIKKEEECILLKKGMNIFLGISVSIDALVIGITMMNDMQFIVLLLYSILVGLITFNICYIGMLVCKYIRKIDFVERYANYFGGIILMLMAIKMIFF</sequence>
<evidence type="ECO:0000256" key="4">
    <source>
        <dbReference type="ARBA" id="ARBA00023136"/>
    </source>
</evidence>
<evidence type="ECO:0000256" key="2">
    <source>
        <dbReference type="ARBA" id="ARBA00022692"/>
    </source>
</evidence>
<protein>
    <submittedName>
        <fullName evidence="6">Manganese efflux pump</fullName>
    </submittedName>
</protein>
<keyword evidence="4 5" id="KW-0472">Membrane</keyword>
<keyword evidence="3 5" id="KW-1133">Transmembrane helix</keyword>
<evidence type="ECO:0000313" key="6">
    <source>
        <dbReference type="EMBL" id="GAA0856613.1"/>
    </source>
</evidence>
<feature type="transmembrane region" description="Helical" evidence="5">
    <location>
        <begin position="125"/>
        <end position="150"/>
    </location>
</feature>
<evidence type="ECO:0000313" key="7">
    <source>
        <dbReference type="Proteomes" id="UP001501764"/>
    </source>
</evidence>
<gene>
    <name evidence="6" type="ORF">GCM10008916_06810</name>
</gene>
<dbReference type="PANTHER" id="PTHR35529">
    <property type="entry name" value="MANGANESE EFFLUX PUMP MNTP-RELATED"/>
    <property type="match status" value="1"/>
</dbReference>